<keyword evidence="3" id="KW-1185">Reference proteome</keyword>
<dbReference type="RefSeq" id="WP_318600216.1">
    <property type="nucleotide sequence ID" value="NZ_JAWSTH010000101.1"/>
</dbReference>
<evidence type="ECO:0000313" key="2">
    <source>
        <dbReference type="EMBL" id="MDW5597751.1"/>
    </source>
</evidence>
<accession>A0ABU4HWP8</accession>
<sequence>MSTARRATPRRRPLPPVLRDWRAGVGLLALIVAVVALIAFSGGSGEHDGPPASDAAALVPADALAFLHLSTDGDRAPVQRALALARRLGAESTLQDQLGGLLGGGDGATPVDFDRDVRPWLGAEAALALTDEGRGTAGSLLLLSVTDEEGARDYLARTAGPARRGRYEGTATASYGNGTVSAFVGGFLAVGQQATVRGAIDRERGAKGARALADDADYRRATAGQPRERALDAYATVDGVRRLLAPASGLLGIAGTLLDQPGLRATGLSLSAEEHAARMRITTVLDPRGRTRPATFTPTLAGSIPADAIAYLGFPGLERAAPLLLSLGGLGGAGAAGSAQGGAAGLAGDTAALLSQAGRLLAADGVVFARDVLPLFGGEVAIVAVPVDGTPQLALLARVGDTARAAAGLRRLEPAIARLFTPAGGEAPTFADAKAGGVASRRLESGEGFEVDYALSRGTLAVSTSQAALAAVVRPRGSIDGNTEYKAVIGRAGDVQSELTSIVFFDFSQLLSLFEPLGLTSDSGLGADLQRIGAVGLTSTGGEAQTTAELTFEIP</sequence>
<dbReference type="EMBL" id="JAWSTH010000101">
    <property type="protein sequence ID" value="MDW5597751.1"/>
    <property type="molecule type" value="Genomic_DNA"/>
</dbReference>
<proteinExistence type="predicted"/>
<keyword evidence="1" id="KW-1133">Transmembrane helix</keyword>
<evidence type="ECO:0000256" key="1">
    <source>
        <dbReference type="SAM" id="Phobius"/>
    </source>
</evidence>
<reference evidence="3" key="1">
    <citation type="submission" date="2023-07" db="EMBL/GenBank/DDBJ databases">
        <title>Conexibacter stalactiti sp. nov., isolated from stalactites in a lava cave and emended description of the genus Conexibacter.</title>
        <authorList>
            <person name="Lee S.D."/>
        </authorList>
    </citation>
    <scope>NUCLEOTIDE SEQUENCE [LARGE SCALE GENOMIC DNA]</scope>
    <source>
        <strain evidence="3">KCTC 39840</strain>
    </source>
</reference>
<name>A0ABU4HWP8_9ACTN</name>
<gene>
    <name evidence="2" type="ORF">R7226_25590</name>
</gene>
<keyword evidence="1" id="KW-0812">Transmembrane</keyword>
<comment type="caution">
    <text evidence="2">The sequence shown here is derived from an EMBL/GenBank/DDBJ whole genome shotgun (WGS) entry which is preliminary data.</text>
</comment>
<protein>
    <submittedName>
        <fullName evidence="2">DUF3352 domain-containing protein</fullName>
    </submittedName>
</protein>
<evidence type="ECO:0000313" key="3">
    <source>
        <dbReference type="Proteomes" id="UP001284601"/>
    </source>
</evidence>
<feature type="transmembrane region" description="Helical" evidence="1">
    <location>
        <begin position="21"/>
        <end position="40"/>
    </location>
</feature>
<organism evidence="2 3">
    <name type="scientific">Conexibacter stalactiti</name>
    <dbReference type="NCBI Taxonomy" id="1940611"/>
    <lineage>
        <taxon>Bacteria</taxon>
        <taxon>Bacillati</taxon>
        <taxon>Actinomycetota</taxon>
        <taxon>Thermoleophilia</taxon>
        <taxon>Solirubrobacterales</taxon>
        <taxon>Conexibacteraceae</taxon>
        <taxon>Conexibacter</taxon>
    </lineage>
</organism>
<keyword evidence="1" id="KW-0472">Membrane</keyword>
<dbReference type="Proteomes" id="UP001284601">
    <property type="component" value="Unassembled WGS sequence"/>
</dbReference>
<dbReference type="Pfam" id="PF11832">
    <property type="entry name" value="DUF3352"/>
    <property type="match status" value="1"/>
</dbReference>
<dbReference type="InterPro" id="IPR021787">
    <property type="entry name" value="DUF3352"/>
</dbReference>